<name>A0AA46E0D8_9FUSO</name>
<evidence type="ECO:0000313" key="3">
    <source>
        <dbReference type="Proteomes" id="UP000294678"/>
    </source>
</evidence>
<dbReference type="InterPro" id="IPR018530">
    <property type="entry name" value="SiaC"/>
</dbReference>
<sequence length="124" mass="14812">MENLYIEGTQDNFDIKCNKNTGKIILKGNSYPENVVYFFDEIFKWIEAYIEEVKNKITLELYIDYLNTSSSKCMLDIFDLLESYYLDGGKVLIKWFYKKNDRNILETGEEFKEDLEIPFEIIEI</sequence>
<comment type="caution">
    <text evidence="2">The sequence shown here is derived from an EMBL/GenBank/DDBJ whole genome shotgun (WGS) entry which is preliminary data.</text>
</comment>
<keyword evidence="3" id="KW-1185">Reference proteome</keyword>
<protein>
    <submittedName>
        <fullName evidence="2">Uncharacterized protein DUF1987</fullName>
    </submittedName>
</protein>
<feature type="domain" description="SiaC family regulatory phosphoprotein" evidence="1">
    <location>
        <begin position="6"/>
        <end position="123"/>
    </location>
</feature>
<gene>
    <name evidence="2" type="ORF">EV215_0339</name>
</gene>
<evidence type="ECO:0000259" key="1">
    <source>
        <dbReference type="Pfam" id="PF09345"/>
    </source>
</evidence>
<dbReference type="Proteomes" id="UP000294678">
    <property type="component" value="Unassembled WGS sequence"/>
</dbReference>
<dbReference type="EMBL" id="SOBG01000001">
    <property type="protein sequence ID" value="TDT72529.1"/>
    <property type="molecule type" value="Genomic_DNA"/>
</dbReference>
<reference evidence="2 3" key="1">
    <citation type="submission" date="2019-03" db="EMBL/GenBank/DDBJ databases">
        <title>Genomic Encyclopedia of Type Strains, Phase IV (KMG-IV): sequencing the most valuable type-strain genomes for metagenomic binning, comparative biology and taxonomic classification.</title>
        <authorList>
            <person name="Goeker M."/>
        </authorList>
    </citation>
    <scope>NUCLEOTIDE SEQUENCE [LARGE SCALE GENOMIC DNA]</scope>
    <source>
        <strain evidence="2 3">DSM 100055</strain>
    </source>
</reference>
<organism evidence="2 3">
    <name type="scientific">Hypnocyclicus thermotrophus</name>
    <dbReference type="NCBI Taxonomy" id="1627895"/>
    <lineage>
        <taxon>Bacteria</taxon>
        <taxon>Fusobacteriati</taxon>
        <taxon>Fusobacteriota</taxon>
        <taxon>Fusobacteriia</taxon>
        <taxon>Fusobacteriales</taxon>
        <taxon>Fusobacteriaceae</taxon>
        <taxon>Hypnocyclicus</taxon>
    </lineage>
</organism>
<accession>A0AA46E0D8</accession>
<dbReference type="RefSeq" id="WP_134112242.1">
    <property type="nucleotide sequence ID" value="NZ_SOBG01000001.1"/>
</dbReference>
<evidence type="ECO:0000313" key="2">
    <source>
        <dbReference type="EMBL" id="TDT72529.1"/>
    </source>
</evidence>
<dbReference type="Pfam" id="PF09345">
    <property type="entry name" value="SiaC"/>
    <property type="match status" value="1"/>
</dbReference>
<proteinExistence type="predicted"/>
<dbReference type="AlphaFoldDB" id="A0AA46E0D8"/>